<dbReference type="AlphaFoldDB" id="A0A2A4J4Z0"/>
<gene>
    <name evidence="2" type="ORF">B5V51_7238</name>
    <name evidence="3" type="ORF">B5V51_7239</name>
</gene>
<name>A0A2A4J4Z0_HELVI</name>
<reference evidence="3" key="1">
    <citation type="submission" date="2017-09" db="EMBL/GenBank/DDBJ databases">
        <title>Contemporary evolution of a Lepidopteran species, Heliothis virescens, in response to modern agricultural practices.</title>
        <authorList>
            <person name="Fritz M.L."/>
            <person name="Deyonke A.M."/>
            <person name="Papanicolaou A."/>
            <person name="Micinski S."/>
            <person name="Westbrook J."/>
            <person name="Gould F."/>
        </authorList>
    </citation>
    <scope>NUCLEOTIDE SEQUENCE [LARGE SCALE GENOMIC DNA]</scope>
    <source>
        <strain evidence="3">HvINT-</strain>
        <tissue evidence="3">Whole body</tissue>
    </source>
</reference>
<sequence length="116" mass="12500">MSGRGPGRGHVARAPHSCPALEVRTLRLRDGSVEVARVIVVSRGRHGKVVTERVLAWSCERARRSGGRRGATARPERACPARYAGHEIFSRAAVNRWHAGAPPPPSSPEPQATQPS</sequence>
<accession>A0A2A4J4Z0</accession>
<comment type="caution">
    <text evidence="3">The sequence shown here is derived from an EMBL/GenBank/DDBJ whole genome shotgun (WGS) entry which is preliminary data.</text>
</comment>
<proteinExistence type="predicted"/>
<protein>
    <submittedName>
        <fullName evidence="3">Uncharacterized protein</fullName>
    </submittedName>
</protein>
<evidence type="ECO:0000256" key="1">
    <source>
        <dbReference type="SAM" id="MobiDB-lite"/>
    </source>
</evidence>
<organism evidence="3">
    <name type="scientific">Heliothis virescens</name>
    <name type="common">Tobacco budworm moth</name>
    <dbReference type="NCBI Taxonomy" id="7102"/>
    <lineage>
        <taxon>Eukaryota</taxon>
        <taxon>Metazoa</taxon>
        <taxon>Ecdysozoa</taxon>
        <taxon>Arthropoda</taxon>
        <taxon>Hexapoda</taxon>
        <taxon>Insecta</taxon>
        <taxon>Pterygota</taxon>
        <taxon>Neoptera</taxon>
        <taxon>Endopterygota</taxon>
        <taxon>Lepidoptera</taxon>
        <taxon>Glossata</taxon>
        <taxon>Ditrysia</taxon>
        <taxon>Noctuoidea</taxon>
        <taxon>Noctuidae</taxon>
        <taxon>Heliothinae</taxon>
        <taxon>Heliothis</taxon>
    </lineage>
</organism>
<feature type="region of interest" description="Disordered" evidence="1">
    <location>
        <begin position="94"/>
        <end position="116"/>
    </location>
</feature>
<evidence type="ECO:0000313" key="3">
    <source>
        <dbReference type="EMBL" id="PCG66806.1"/>
    </source>
</evidence>
<dbReference type="EMBL" id="NWSH01003201">
    <property type="protein sequence ID" value="PCG66805.1"/>
    <property type="molecule type" value="Genomic_DNA"/>
</dbReference>
<dbReference type="EMBL" id="NWSH01003201">
    <property type="protein sequence ID" value="PCG66806.1"/>
    <property type="molecule type" value="Genomic_DNA"/>
</dbReference>
<evidence type="ECO:0000313" key="2">
    <source>
        <dbReference type="EMBL" id="PCG66805.1"/>
    </source>
</evidence>